<evidence type="ECO:0000256" key="2">
    <source>
        <dbReference type="ARBA" id="ARBA00022448"/>
    </source>
</evidence>
<gene>
    <name evidence="8" type="ORF">BTO30_11320</name>
</gene>
<dbReference type="GO" id="GO:0005886">
    <property type="term" value="C:plasma membrane"/>
    <property type="evidence" value="ECO:0007669"/>
    <property type="project" value="UniProtKB-SubCell"/>
</dbReference>
<protein>
    <submittedName>
        <fullName evidence="8">MFS transporter</fullName>
    </submittedName>
</protein>
<feature type="domain" description="Major facilitator superfamily (MFS) profile" evidence="7">
    <location>
        <begin position="10"/>
        <end position="420"/>
    </location>
</feature>
<dbReference type="STRING" id="1714264.BTO30_11320"/>
<feature type="transmembrane region" description="Helical" evidence="6">
    <location>
        <begin position="363"/>
        <end position="385"/>
    </location>
</feature>
<keyword evidence="3 6" id="KW-0812">Transmembrane</keyword>
<keyword evidence="9" id="KW-1185">Reference proteome</keyword>
<feature type="transmembrane region" description="Helical" evidence="6">
    <location>
        <begin position="397"/>
        <end position="416"/>
    </location>
</feature>
<feature type="transmembrane region" description="Helical" evidence="6">
    <location>
        <begin position="137"/>
        <end position="162"/>
    </location>
</feature>
<dbReference type="InterPro" id="IPR050327">
    <property type="entry name" value="Proton-linked_MCT"/>
</dbReference>
<dbReference type="AlphaFoldDB" id="A0A1Q8Q424"/>
<feature type="transmembrane region" description="Helical" evidence="6">
    <location>
        <begin position="46"/>
        <end position="65"/>
    </location>
</feature>
<evidence type="ECO:0000256" key="6">
    <source>
        <dbReference type="SAM" id="Phobius"/>
    </source>
</evidence>
<feature type="transmembrane region" description="Helical" evidence="6">
    <location>
        <begin position="102"/>
        <end position="130"/>
    </location>
</feature>
<dbReference type="CDD" id="cd17355">
    <property type="entry name" value="MFS_YcxA_like"/>
    <property type="match status" value="1"/>
</dbReference>
<dbReference type="PANTHER" id="PTHR11360:SF284">
    <property type="entry name" value="EG:103B4.3 PROTEIN-RELATED"/>
    <property type="match status" value="1"/>
</dbReference>
<evidence type="ECO:0000256" key="5">
    <source>
        <dbReference type="ARBA" id="ARBA00023136"/>
    </source>
</evidence>
<name>A0A1Q8Q424_9BACI</name>
<reference evidence="8 9" key="1">
    <citation type="submission" date="2016-12" db="EMBL/GenBank/DDBJ databases">
        <title>Domibacillus antri genome sequencing.</title>
        <authorList>
            <person name="Verma A."/>
            <person name="Krishnamurthi S."/>
        </authorList>
    </citation>
    <scope>NUCLEOTIDE SEQUENCE [LARGE SCALE GENOMIC DNA]</scope>
    <source>
        <strain evidence="8 9">XD80</strain>
    </source>
</reference>
<evidence type="ECO:0000256" key="1">
    <source>
        <dbReference type="ARBA" id="ARBA00004651"/>
    </source>
</evidence>
<feature type="transmembrane region" description="Helical" evidence="6">
    <location>
        <begin position="231"/>
        <end position="249"/>
    </location>
</feature>
<dbReference type="SUPFAM" id="SSF103473">
    <property type="entry name" value="MFS general substrate transporter"/>
    <property type="match status" value="1"/>
</dbReference>
<organism evidence="8 9">
    <name type="scientific">Domibacillus antri</name>
    <dbReference type="NCBI Taxonomy" id="1714264"/>
    <lineage>
        <taxon>Bacteria</taxon>
        <taxon>Bacillati</taxon>
        <taxon>Bacillota</taxon>
        <taxon>Bacilli</taxon>
        <taxon>Bacillales</taxon>
        <taxon>Bacillaceae</taxon>
        <taxon>Domibacillus</taxon>
    </lineage>
</organism>
<dbReference type="PROSITE" id="PS50850">
    <property type="entry name" value="MFS"/>
    <property type="match status" value="1"/>
</dbReference>
<dbReference type="InterPro" id="IPR036259">
    <property type="entry name" value="MFS_trans_sf"/>
</dbReference>
<keyword evidence="4 6" id="KW-1133">Transmembrane helix</keyword>
<dbReference type="Gene3D" id="1.20.1250.20">
    <property type="entry name" value="MFS general substrate transporter like domains"/>
    <property type="match status" value="2"/>
</dbReference>
<accession>A0A1Q8Q424</accession>
<dbReference type="InterPro" id="IPR020846">
    <property type="entry name" value="MFS_dom"/>
</dbReference>
<evidence type="ECO:0000256" key="3">
    <source>
        <dbReference type="ARBA" id="ARBA00022692"/>
    </source>
</evidence>
<keyword evidence="2" id="KW-0813">Transport</keyword>
<comment type="subcellular location">
    <subcellularLocation>
        <location evidence="1">Cell membrane</location>
        <topology evidence="1">Multi-pass membrane protein</topology>
    </subcellularLocation>
</comment>
<comment type="caution">
    <text evidence="8">The sequence shown here is derived from an EMBL/GenBank/DDBJ whole genome shotgun (WGS) entry which is preliminary data.</text>
</comment>
<dbReference type="Proteomes" id="UP000185568">
    <property type="component" value="Unassembled WGS sequence"/>
</dbReference>
<dbReference type="InterPro" id="IPR011701">
    <property type="entry name" value="MFS"/>
</dbReference>
<keyword evidence="5 6" id="KW-0472">Membrane</keyword>
<sequence>MKLQVHYAWIILLLSFFALLSAQGVRLSFGAFIQPWEEEFTTNRGIISLVAFISYVVYALSQPYVGKLVDRYGVRSVLSFSMLIIGLSTIVTFFVQNPWQLMIIYGVIASIGFGGASNVVSSVAVANWFVEKRGLAFGLVSAGTAGGQLLLVPLSLFFIGQFGWKDTVLIFGLFLTIVVFPILFLFMRTSPAEKKMRAYGEKEREQSQYSGQKPETKETLSFMQLLKKKEFLFLMIPFFICGVTTTGLMDTHLIPFAQLCGFSPSVTGAAVSLLAGFNIMGTVLSGYLSDRWSCKKILTFLYGVRALTIILLLLIINDASLFGFFIEQSHLLIIFAISFGVVNFATVAPTIKLATEYFKHFSVGAIIGWIYLSHQFGSAIGSFIPGLLFDATGGYEISFIASIILLIGAAVMSFLLPKTTMAAK</sequence>
<proteinExistence type="predicted"/>
<dbReference type="RefSeq" id="WP_075398845.1">
    <property type="nucleotide sequence ID" value="NZ_MSDU01000024.1"/>
</dbReference>
<dbReference type="OrthoDB" id="182417at2"/>
<feature type="transmembrane region" description="Helical" evidence="6">
    <location>
        <begin position="332"/>
        <end position="351"/>
    </location>
</feature>
<evidence type="ECO:0000256" key="4">
    <source>
        <dbReference type="ARBA" id="ARBA00022989"/>
    </source>
</evidence>
<feature type="transmembrane region" description="Helical" evidence="6">
    <location>
        <begin position="77"/>
        <end position="96"/>
    </location>
</feature>
<dbReference type="PANTHER" id="PTHR11360">
    <property type="entry name" value="MONOCARBOXYLATE TRANSPORTER"/>
    <property type="match status" value="1"/>
</dbReference>
<feature type="transmembrane region" description="Helical" evidence="6">
    <location>
        <begin position="168"/>
        <end position="187"/>
    </location>
</feature>
<dbReference type="Pfam" id="PF07690">
    <property type="entry name" value="MFS_1"/>
    <property type="match status" value="1"/>
</dbReference>
<feature type="transmembrane region" description="Helical" evidence="6">
    <location>
        <begin position="269"/>
        <end position="288"/>
    </location>
</feature>
<dbReference type="GO" id="GO:0022857">
    <property type="term" value="F:transmembrane transporter activity"/>
    <property type="evidence" value="ECO:0007669"/>
    <property type="project" value="InterPro"/>
</dbReference>
<feature type="transmembrane region" description="Helical" evidence="6">
    <location>
        <begin position="300"/>
        <end position="326"/>
    </location>
</feature>
<dbReference type="EMBL" id="MSDU01000024">
    <property type="protein sequence ID" value="OLN22077.1"/>
    <property type="molecule type" value="Genomic_DNA"/>
</dbReference>
<evidence type="ECO:0000313" key="8">
    <source>
        <dbReference type="EMBL" id="OLN22077.1"/>
    </source>
</evidence>
<evidence type="ECO:0000313" key="9">
    <source>
        <dbReference type="Proteomes" id="UP000185568"/>
    </source>
</evidence>
<evidence type="ECO:0000259" key="7">
    <source>
        <dbReference type="PROSITE" id="PS50850"/>
    </source>
</evidence>